<dbReference type="AlphaFoldDB" id="A0A6M5YIA1"/>
<feature type="signal peptide" evidence="2">
    <location>
        <begin position="1"/>
        <end position="22"/>
    </location>
</feature>
<evidence type="ECO:0000256" key="2">
    <source>
        <dbReference type="SAM" id="SignalP"/>
    </source>
</evidence>
<organism evidence="3 4">
    <name type="scientific">Frigoriglobus tundricola</name>
    <dbReference type="NCBI Taxonomy" id="2774151"/>
    <lineage>
        <taxon>Bacteria</taxon>
        <taxon>Pseudomonadati</taxon>
        <taxon>Planctomycetota</taxon>
        <taxon>Planctomycetia</taxon>
        <taxon>Gemmatales</taxon>
        <taxon>Gemmataceae</taxon>
        <taxon>Frigoriglobus</taxon>
    </lineage>
</organism>
<dbReference type="KEGG" id="ftj:FTUN_0496"/>
<keyword evidence="2" id="KW-0732">Signal</keyword>
<keyword evidence="4" id="KW-1185">Reference proteome</keyword>
<feature type="region of interest" description="Disordered" evidence="1">
    <location>
        <begin position="58"/>
        <end position="99"/>
    </location>
</feature>
<feature type="chain" id="PRO_5026678632" description="Lipoprotein" evidence="2">
    <location>
        <begin position="23"/>
        <end position="99"/>
    </location>
</feature>
<reference evidence="4" key="1">
    <citation type="submission" date="2020-05" db="EMBL/GenBank/DDBJ databases">
        <title>Frigoriglobus tundricola gen. nov., sp. nov., a psychrotolerant cellulolytic planctomycete of the family Gemmataceae with two divergent copies of 16S rRNA gene.</title>
        <authorList>
            <person name="Kulichevskaya I.S."/>
            <person name="Ivanova A.A."/>
            <person name="Naumoff D.G."/>
            <person name="Beletsky A.V."/>
            <person name="Rijpstra W.I.C."/>
            <person name="Sinninghe Damste J.S."/>
            <person name="Mardanov A.V."/>
            <person name="Ravin N.V."/>
            <person name="Dedysh S.N."/>
        </authorList>
    </citation>
    <scope>NUCLEOTIDE SEQUENCE [LARGE SCALE GENOMIC DNA]</scope>
    <source>
        <strain evidence="4">PL17</strain>
    </source>
</reference>
<dbReference type="RefSeq" id="WP_171469287.1">
    <property type="nucleotide sequence ID" value="NZ_CP053452.2"/>
</dbReference>
<dbReference type="Proteomes" id="UP000503447">
    <property type="component" value="Chromosome"/>
</dbReference>
<proteinExistence type="predicted"/>
<sequence>MRTNRRWAVSVAAFLGLGLTCASGCQTVMGGMTLPSGRYLDHYPQYFAPDPAFPLPRELNSMEDPDGAARRNGGLGAAPVAPAAPVPVPGGPGGPIGGP</sequence>
<evidence type="ECO:0000313" key="4">
    <source>
        <dbReference type="Proteomes" id="UP000503447"/>
    </source>
</evidence>
<accession>A0A6M5YIA1</accession>
<gene>
    <name evidence="3" type="ORF">FTUN_0496</name>
</gene>
<protein>
    <recommendedName>
        <fullName evidence="5">Lipoprotein</fullName>
    </recommendedName>
</protein>
<evidence type="ECO:0000256" key="1">
    <source>
        <dbReference type="SAM" id="MobiDB-lite"/>
    </source>
</evidence>
<evidence type="ECO:0000313" key="3">
    <source>
        <dbReference type="EMBL" id="QJW92996.1"/>
    </source>
</evidence>
<feature type="compositionally biased region" description="Pro residues" evidence="1">
    <location>
        <begin position="82"/>
        <end position="99"/>
    </location>
</feature>
<name>A0A6M5YIA1_9BACT</name>
<evidence type="ECO:0008006" key="5">
    <source>
        <dbReference type="Google" id="ProtNLM"/>
    </source>
</evidence>
<dbReference type="EMBL" id="CP053452">
    <property type="protein sequence ID" value="QJW92996.1"/>
    <property type="molecule type" value="Genomic_DNA"/>
</dbReference>